<dbReference type="InterPro" id="IPR052192">
    <property type="entry name" value="Insect_Ionotropic_Sensory_Rcpt"/>
</dbReference>
<feature type="transmembrane region" description="Helical" evidence="9">
    <location>
        <begin position="466"/>
        <end position="487"/>
    </location>
</feature>
<dbReference type="PANTHER" id="PTHR42643:SF24">
    <property type="entry name" value="IONOTROPIC RECEPTOR 60A"/>
    <property type="match status" value="1"/>
</dbReference>
<evidence type="ECO:0000256" key="3">
    <source>
        <dbReference type="ARBA" id="ARBA00022475"/>
    </source>
</evidence>
<dbReference type="Pfam" id="PF00060">
    <property type="entry name" value="Lig_chan"/>
    <property type="match status" value="1"/>
</dbReference>
<evidence type="ECO:0000256" key="7">
    <source>
        <dbReference type="ARBA" id="ARBA00023170"/>
    </source>
</evidence>
<name>A0A9C6E1V8_9MUSC</name>
<keyword evidence="8" id="KW-0325">Glycoprotein</keyword>
<dbReference type="GO" id="GO:0015276">
    <property type="term" value="F:ligand-gated monoatomic ion channel activity"/>
    <property type="evidence" value="ECO:0007669"/>
    <property type="project" value="InterPro"/>
</dbReference>
<feature type="transmembrane region" description="Helical" evidence="9">
    <location>
        <begin position="232"/>
        <end position="247"/>
    </location>
</feature>
<keyword evidence="7 13" id="KW-0675">Receptor</keyword>
<evidence type="ECO:0000256" key="8">
    <source>
        <dbReference type="ARBA" id="ARBA00023180"/>
    </source>
</evidence>
<organism evidence="12 13">
    <name type="scientific">Glossina fuscipes</name>
    <dbReference type="NCBI Taxonomy" id="7396"/>
    <lineage>
        <taxon>Eukaryota</taxon>
        <taxon>Metazoa</taxon>
        <taxon>Ecdysozoa</taxon>
        <taxon>Arthropoda</taxon>
        <taxon>Hexapoda</taxon>
        <taxon>Insecta</taxon>
        <taxon>Pterygota</taxon>
        <taxon>Neoptera</taxon>
        <taxon>Endopterygota</taxon>
        <taxon>Diptera</taxon>
        <taxon>Brachycera</taxon>
        <taxon>Muscomorpha</taxon>
        <taxon>Hippoboscoidea</taxon>
        <taxon>Glossinidae</taxon>
        <taxon>Glossina</taxon>
    </lineage>
</organism>
<keyword evidence="10" id="KW-0732">Signal</keyword>
<dbReference type="InterPro" id="IPR001320">
    <property type="entry name" value="Iontro_rcpt_C"/>
</dbReference>
<dbReference type="Gene3D" id="3.40.190.10">
    <property type="entry name" value="Periplasmic binding protein-like II"/>
    <property type="match status" value="1"/>
</dbReference>
<keyword evidence="4 9" id="KW-0812">Transmembrane</keyword>
<evidence type="ECO:0000313" key="12">
    <source>
        <dbReference type="Proteomes" id="UP000092443"/>
    </source>
</evidence>
<evidence type="ECO:0000256" key="5">
    <source>
        <dbReference type="ARBA" id="ARBA00022989"/>
    </source>
</evidence>
<keyword evidence="6 9" id="KW-0472">Membrane</keyword>
<protein>
    <submittedName>
        <fullName evidence="13">Glutamate receptor ionotropic, kainate 4 isoform X1</fullName>
    </submittedName>
</protein>
<accession>A0A9C6E1V8</accession>
<dbReference type="FunFam" id="3.40.190.10:FF:000277">
    <property type="entry name" value="glutamate receptor 2"/>
    <property type="match status" value="1"/>
</dbReference>
<dbReference type="RefSeq" id="XP_037900905.1">
    <property type="nucleotide sequence ID" value="XM_038044977.1"/>
</dbReference>
<keyword evidence="5 9" id="KW-1133">Transmembrane helix</keyword>
<dbReference type="FunFam" id="1.10.287.70:FF:000173">
    <property type="entry name" value="glutamate receptor 2"/>
    <property type="match status" value="1"/>
</dbReference>
<keyword evidence="12" id="KW-1185">Reference proteome</keyword>
<dbReference type="Gene3D" id="1.10.287.70">
    <property type="match status" value="1"/>
</dbReference>
<keyword evidence="3" id="KW-1003">Cell membrane</keyword>
<dbReference type="Proteomes" id="UP000092443">
    <property type="component" value="Unplaced"/>
</dbReference>
<dbReference type="PANTHER" id="PTHR42643">
    <property type="entry name" value="IONOTROPIC RECEPTOR 20A-RELATED"/>
    <property type="match status" value="1"/>
</dbReference>
<proteinExistence type="inferred from homology"/>
<gene>
    <name evidence="13" type="primary">LOC119645085</name>
</gene>
<feature type="signal peptide" evidence="10">
    <location>
        <begin position="1"/>
        <end position="21"/>
    </location>
</feature>
<feature type="chain" id="PRO_5039630359" evidence="10">
    <location>
        <begin position="22"/>
        <end position="615"/>
    </location>
</feature>
<feature type="transmembrane region" description="Helical" evidence="9">
    <location>
        <begin position="199"/>
        <end position="220"/>
    </location>
</feature>
<comment type="subcellular location">
    <subcellularLocation>
        <location evidence="1">Cell membrane</location>
        <topology evidence="1">Multi-pass membrane protein</topology>
    </subcellularLocation>
</comment>
<evidence type="ECO:0000256" key="6">
    <source>
        <dbReference type="ARBA" id="ARBA00023136"/>
    </source>
</evidence>
<evidence type="ECO:0000259" key="11">
    <source>
        <dbReference type="Pfam" id="PF00060"/>
    </source>
</evidence>
<dbReference type="SUPFAM" id="SSF53850">
    <property type="entry name" value="Periplasmic binding protein-like II"/>
    <property type="match status" value="1"/>
</dbReference>
<dbReference type="AlphaFoldDB" id="A0A9C6E1V8"/>
<evidence type="ECO:0000256" key="2">
    <source>
        <dbReference type="ARBA" id="ARBA00008685"/>
    </source>
</evidence>
<sequence>MKMKGIELMLAALCLSCDFNADDYPSGVLVMDETYFTNGSDAEDGKVLTKAKEIVSSDKEVQLEKLRNWINGRELQIATLEDYPLSYTEVLGNGTRVGSGVAFELIDFLKEKFNFTYKVVVPGFNIIGGTVDYTNSLIELLNGSQVHMAAAFLPLLSDQRGYIFYSTVILDEGEWIMVMQRPHESASGSGLLAPFDYRVWTLILVSFLAVGPIIYILIILRNRLTGDTEQKPYSLGHYVWFVYGALLKQGSVLSPIADSTRLLFATWWIFITILTSFYTANLTAFLTLSQFTLPFNTVDDILYKNKYFVTVRGGGVEYAIKTVNESLYMLHYMAENDRAVFSLDINDTTNLRTYVEEQGFVFIRDRPAITHTLYTDYRQRRATSMNDEKVHCPFAQAKHPILKKKRSFAYPIGSNLSHLFDRELLNLVESGIIKYLAVKNLPNAEICPQNLGSTERQLRNGDLIMTYYITMVGFIVSLVIFISELLFRCINQLWTRNNVNDAVAKQKASVSKGYNQGLILTMKATPPPPYQSIFTGGIERNAGNKWKHVFGSKTRQLSREYPGFISTTGLTTGSHGIRRIINGREYMMYQAPNGETQLIPVRAPSATLFQYTYVD</sequence>
<comment type="similarity">
    <text evidence="2">Belongs to the glutamate-gated ion channel (TC 1.A.10.1) family.</text>
</comment>
<evidence type="ECO:0000256" key="1">
    <source>
        <dbReference type="ARBA" id="ARBA00004651"/>
    </source>
</evidence>
<evidence type="ECO:0000256" key="9">
    <source>
        <dbReference type="SAM" id="Phobius"/>
    </source>
</evidence>
<dbReference type="GeneID" id="119645085"/>
<feature type="domain" description="Ionotropic glutamate receptor C-terminal" evidence="11">
    <location>
        <begin position="198"/>
        <end position="473"/>
    </location>
</feature>
<evidence type="ECO:0000256" key="4">
    <source>
        <dbReference type="ARBA" id="ARBA00022692"/>
    </source>
</evidence>
<evidence type="ECO:0000313" key="13">
    <source>
        <dbReference type="RefSeq" id="XP_037900905.1"/>
    </source>
</evidence>
<reference evidence="13" key="1">
    <citation type="submission" date="2025-08" db="UniProtKB">
        <authorList>
            <consortium name="RefSeq"/>
        </authorList>
    </citation>
    <scope>IDENTIFICATION</scope>
    <source>
        <tissue evidence="13">Whole body pupa</tissue>
    </source>
</reference>
<dbReference type="KEGG" id="gfs:119645085"/>
<dbReference type="GO" id="GO:0005886">
    <property type="term" value="C:plasma membrane"/>
    <property type="evidence" value="ECO:0007669"/>
    <property type="project" value="UniProtKB-SubCell"/>
</dbReference>
<feature type="transmembrane region" description="Helical" evidence="9">
    <location>
        <begin position="267"/>
        <end position="288"/>
    </location>
</feature>
<evidence type="ECO:0000256" key="10">
    <source>
        <dbReference type="SAM" id="SignalP"/>
    </source>
</evidence>
<dbReference type="GO" id="GO:0050907">
    <property type="term" value="P:detection of chemical stimulus involved in sensory perception"/>
    <property type="evidence" value="ECO:0007669"/>
    <property type="project" value="UniProtKB-ARBA"/>
</dbReference>